<gene>
    <name evidence="1" type="ORF">MGL_0648</name>
</gene>
<keyword evidence="2" id="KW-1185">Reference proteome</keyword>
<evidence type="ECO:0000313" key="2">
    <source>
        <dbReference type="Proteomes" id="UP000008837"/>
    </source>
</evidence>
<organism evidence="1 2">
    <name type="scientific">Malassezia globosa (strain ATCC MYA-4612 / CBS 7966)</name>
    <name type="common">Dandruff-associated fungus</name>
    <dbReference type="NCBI Taxonomy" id="425265"/>
    <lineage>
        <taxon>Eukaryota</taxon>
        <taxon>Fungi</taxon>
        <taxon>Dikarya</taxon>
        <taxon>Basidiomycota</taxon>
        <taxon>Ustilaginomycotina</taxon>
        <taxon>Malasseziomycetes</taxon>
        <taxon>Malasseziales</taxon>
        <taxon>Malasseziaceae</taxon>
        <taxon>Malassezia</taxon>
    </lineage>
</organism>
<dbReference type="Pfam" id="PF05032">
    <property type="entry name" value="Spo12"/>
    <property type="match status" value="1"/>
</dbReference>
<accession>A8PUC0</accession>
<dbReference type="OrthoDB" id="2400485at2759"/>
<reference evidence="1 2" key="1">
    <citation type="journal article" date="2007" name="Proc. Natl. Acad. Sci. U.S.A.">
        <title>Dandruff-associated Malassezia genomes reveal convergent and divergent virulence traits shared with plant and human fungal pathogens.</title>
        <authorList>
            <person name="Xu J."/>
            <person name="Saunders C.W."/>
            <person name="Hu P."/>
            <person name="Grant R.A."/>
            <person name="Boekhout T."/>
            <person name="Kuramae E.E."/>
            <person name="Kronstad J.W."/>
            <person name="Deangelis Y.M."/>
            <person name="Reeder N.L."/>
            <person name="Johnstone K.R."/>
            <person name="Leland M."/>
            <person name="Fieno A.M."/>
            <person name="Begley W.M."/>
            <person name="Sun Y."/>
            <person name="Lacey M.P."/>
            <person name="Chaudhary T."/>
            <person name="Keough T."/>
            <person name="Chu L."/>
            <person name="Sears R."/>
            <person name="Yuan B."/>
            <person name="Dawson T.L.Jr."/>
        </authorList>
    </citation>
    <scope>NUCLEOTIDE SEQUENCE [LARGE SCALE GENOMIC DNA]</scope>
    <source>
        <strain evidence="2">ATCC MYA-4612 / CBS 7966</strain>
    </source>
</reference>
<comment type="caution">
    <text evidence="1">The sequence shown here is derived from an EMBL/GenBank/DDBJ whole genome shotgun (WGS) entry which is preliminary data.</text>
</comment>
<sequence length="191" mass="20866">MAHPMNKFNAAGLMPEHSMNLPVRAASSPDENLIIHALMSMPAMSDEDLSKVFAPEIIYTAPNGQVLVGKIAVSAYLRANMQPDSMNLLETPSLLPPQAMVIDMHMPSGKRHLLVLKRRVQDGLVSTMTDEEGHCKTWASLAVRAASSSIHSPTDTMVSPCTSKLSLAKRRHHLKAKPTTLFAGMRDQQAM</sequence>
<dbReference type="GeneID" id="5856351"/>
<dbReference type="KEGG" id="mgl:MGL_0648"/>
<dbReference type="OMA" id="HHMKAKP"/>
<protein>
    <recommendedName>
        <fullName evidence="3">SnoaL-like domain-containing protein</fullName>
    </recommendedName>
</protein>
<dbReference type="VEuPathDB" id="FungiDB:MGL_0648"/>
<evidence type="ECO:0000313" key="1">
    <source>
        <dbReference type="EMBL" id="EDP44841.1"/>
    </source>
</evidence>
<name>A8PUC0_MALGO</name>
<dbReference type="EMBL" id="AAYY01000002">
    <property type="protein sequence ID" value="EDP44841.1"/>
    <property type="molecule type" value="Genomic_DNA"/>
</dbReference>
<dbReference type="InParanoid" id="A8PUC0"/>
<dbReference type="STRING" id="425265.A8PUC0"/>
<dbReference type="InterPro" id="IPR007727">
    <property type="entry name" value="Spo12"/>
</dbReference>
<dbReference type="AlphaFoldDB" id="A8PUC0"/>
<evidence type="ECO:0008006" key="3">
    <source>
        <dbReference type="Google" id="ProtNLM"/>
    </source>
</evidence>
<dbReference type="Proteomes" id="UP000008837">
    <property type="component" value="Unassembled WGS sequence"/>
</dbReference>
<proteinExistence type="predicted"/>
<dbReference type="RefSeq" id="XP_001732055.1">
    <property type="nucleotide sequence ID" value="XM_001732003.1"/>
</dbReference>